<protein>
    <recommendedName>
        <fullName evidence="5">Flagellar motor protein MotB</fullName>
    </recommendedName>
</protein>
<dbReference type="RefSeq" id="WP_119639735.1">
    <property type="nucleotide sequence ID" value="NZ_QXFJ01000017.1"/>
</dbReference>
<proteinExistence type="predicted"/>
<dbReference type="SUPFAM" id="SSF82171">
    <property type="entry name" value="DPP6 N-terminal domain-like"/>
    <property type="match status" value="1"/>
</dbReference>
<dbReference type="EMBL" id="QXFJ01000017">
    <property type="protein sequence ID" value="RIV71565.1"/>
    <property type="molecule type" value="Genomic_DNA"/>
</dbReference>
<dbReference type="EMBL" id="VNWL01000016">
    <property type="protein sequence ID" value="TXK03129.1"/>
    <property type="molecule type" value="Genomic_DNA"/>
</dbReference>
<dbReference type="OrthoDB" id="9809364at2"/>
<sequence length="332" mass="37291">MKKTFLCIMAIATLGCADQPQGSNYESWTAMPGYQLDSNLRSPIKFFPEIVSTSIDKFNTTFSPDGNTIYYSATSQKLGITGIAYQKFDGNTFSQPEFVPFSSSDTPIADVQISPDGNQLLFATFKHYEGKPEGFNFNLWSSSLKDGKWQDPEPIGEPIASSGNEFYPIMTKNGSLYFNSDRTGNSDIYFSRFENGSFQEPVPLPENINSESREADAFISQDESFIIFVRVDEPDGFGNSDLYISFNKGSNEWTDPINMGENINSDQIDGSPYVTPDHNYLIFTTGRRTTDIQKRAMTNYSEFKSIQSSSENGSLNFYIVQLDLAHYKNLAY</sequence>
<comment type="caution">
    <text evidence="1">The sequence shown here is derived from an EMBL/GenBank/DDBJ whole genome shotgun (WGS) entry which is preliminary data.</text>
</comment>
<dbReference type="InterPro" id="IPR011659">
    <property type="entry name" value="WD40"/>
</dbReference>
<evidence type="ECO:0000313" key="1">
    <source>
        <dbReference type="EMBL" id="RIV71565.1"/>
    </source>
</evidence>
<evidence type="ECO:0000313" key="2">
    <source>
        <dbReference type="EMBL" id="TXK03129.1"/>
    </source>
</evidence>
<dbReference type="AlphaFoldDB" id="A0A418N8I4"/>
<organism evidence="1 3">
    <name type="scientific">Flagellimonas aequoris</name>
    <dbReference type="NCBI Taxonomy" id="2306997"/>
    <lineage>
        <taxon>Bacteria</taxon>
        <taxon>Pseudomonadati</taxon>
        <taxon>Bacteroidota</taxon>
        <taxon>Flavobacteriia</taxon>
        <taxon>Flavobacteriales</taxon>
        <taxon>Flavobacteriaceae</taxon>
        <taxon>Flagellimonas</taxon>
    </lineage>
</organism>
<reference evidence="2 4" key="2">
    <citation type="submission" date="2019-07" db="EMBL/GenBank/DDBJ databases">
        <title>Draft genome of two Muricauda strains isolated from deep sea.</title>
        <authorList>
            <person name="Sun C."/>
        </authorList>
    </citation>
    <scope>NUCLEOTIDE SEQUENCE [LARGE SCALE GENOMIC DNA]</scope>
    <source>
        <strain evidence="2 4">NH166</strain>
    </source>
</reference>
<evidence type="ECO:0000313" key="4">
    <source>
        <dbReference type="Proteomes" id="UP000321528"/>
    </source>
</evidence>
<accession>A0A418N8I4</accession>
<name>A0A418N8I4_9FLAO</name>
<dbReference type="PROSITE" id="PS51257">
    <property type="entry name" value="PROKAR_LIPOPROTEIN"/>
    <property type="match status" value="1"/>
</dbReference>
<gene>
    <name evidence="1" type="ORF">D2U88_07305</name>
    <name evidence="2" type="ORF">FQ019_07250</name>
</gene>
<dbReference type="Proteomes" id="UP000284189">
    <property type="component" value="Unassembled WGS sequence"/>
</dbReference>
<reference evidence="1 3" key="1">
    <citation type="submission" date="2018-08" db="EMBL/GenBank/DDBJ databases">
        <title>Proposal of Muricauda 72 sp.nov. and Muricauda NH166 sp.nov., isolated from seawater.</title>
        <authorList>
            <person name="Cheng H."/>
            <person name="Wu Y.-H."/>
            <person name="Guo L.-L."/>
            <person name="Xu X.-W."/>
        </authorList>
    </citation>
    <scope>NUCLEOTIDE SEQUENCE [LARGE SCALE GENOMIC DNA]</scope>
    <source>
        <strain evidence="1 3">NH166</strain>
    </source>
</reference>
<evidence type="ECO:0000313" key="3">
    <source>
        <dbReference type="Proteomes" id="UP000284189"/>
    </source>
</evidence>
<dbReference type="InterPro" id="IPR011042">
    <property type="entry name" value="6-blade_b-propeller_TolB-like"/>
</dbReference>
<dbReference type="Gene3D" id="2.120.10.30">
    <property type="entry name" value="TolB, C-terminal domain"/>
    <property type="match status" value="1"/>
</dbReference>
<evidence type="ECO:0008006" key="5">
    <source>
        <dbReference type="Google" id="ProtNLM"/>
    </source>
</evidence>
<dbReference type="Pfam" id="PF07676">
    <property type="entry name" value="PD40"/>
    <property type="match status" value="4"/>
</dbReference>
<keyword evidence="4" id="KW-1185">Reference proteome</keyword>
<dbReference type="Proteomes" id="UP000321528">
    <property type="component" value="Unassembled WGS sequence"/>
</dbReference>